<dbReference type="RefSeq" id="WP_201079927.1">
    <property type="nucleotide sequence ID" value="NZ_CP067420.1"/>
</dbReference>
<dbReference type="InterPro" id="IPR034904">
    <property type="entry name" value="FSCA_dom_sf"/>
</dbReference>
<dbReference type="Proteomes" id="UP000595197">
    <property type="component" value="Chromosome"/>
</dbReference>
<feature type="domain" description="MIP18 family-like" evidence="1">
    <location>
        <begin position="15"/>
        <end position="78"/>
    </location>
</feature>
<reference evidence="2" key="1">
    <citation type="submission" date="2021-02" db="EMBL/GenBank/DDBJ databases">
        <title>Skermanella TT6 skin isolate.</title>
        <authorList>
            <person name="Lee K."/>
            <person name="Ganzorig M."/>
        </authorList>
    </citation>
    <scope>NUCLEOTIDE SEQUENCE</scope>
    <source>
        <strain evidence="2">TT6</strain>
    </source>
</reference>
<protein>
    <submittedName>
        <fullName evidence="2">Metal-sulfur cluster assembly factor</fullName>
    </submittedName>
</protein>
<dbReference type="EMBL" id="CP067420">
    <property type="protein sequence ID" value="QQP91719.1"/>
    <property type="molecule type" value="Genomic_DNA"/>
</dbReference>
<accession>A0ABX7BBF4</accession>
<name>A0ABX7BBF4_9PROT</name>
<evidence type="ECO:0000259" key="1">
    <source>
        <dbReference type="Pfam" id="PF01883"/>
    </source>
</evidence>
<sequence length="110" mass="12004">MTTDIPTSSETPVAAAWRALNRVFDPETDLSVVEMGLVYGVEDTEDGLRVLLSLTHPSCPMGGLIVERAEAALADIAATGRPARIELTFEPPWTPDRITEEGRRRLAGER</sequence>
<dbReference type="InterPro" id="IPR052339">
    <property type="entry name" value="Fe-S_Maturation_MIP18"/>
</dbReference>
<evidence type="ECO:0000313" key="3">
    <source>
        <dbReference type="Proteomes" id="UP000595197"/>
    </source>
</evidence>
<dbReference type="Pfam" id="PF01883">
    <property type="entry name" value="FeS_assembly_P"/>
    <property type="match status" value="1"/>
</dbReference>
<evidence type="ECO:0000313" key="2">
    <source>
        <dbReference type="EMBL" id="QQP91719.1"/>
    </source>
</evidence>
<dbReference type="InterPro" id="IPR002744">
    <property type="entry name" value="MIP18-like"/>
</dbReference>
<dbReference type="PANTHER" id="PTHR42831">
    <property type="entry name" value="FE-S PROTEIN MATURATION AUXILIARY FACTOR YITW"/>
    <property type="match status" value="1"/>
</dbReference>
<keyword evidence="3" id="KW-1185">Reference proteome</keyword>
<proteinExistence type="predicted"/>
<dbReference type="Gene3D" id="3.30.300.130">
    <property type="entry name" value="Fe-S cluster assembly (FSCA)"/>
    <property type="match status" value="1"/>
</dbReference>
<dbReference type="PANTHER" id="PTHR42831:SF1">
    <property type="entry name" value="FE-S PROTEIN MATURATION AUXILIARY FACTOR YITW"/>
    <property type="match status" value="1"/>
</dbReference>
<dbReference type="SUPFAM" id="SSF117916">
    <property type="entry name" value="Fe-S cluster assembly (FSCA) domain-like"/>
    <property type="match status" value="1"/>
</dbReference>
<gene>
    <name evidence="2" type="ORF">IGS68_11160</name>
</gene>
<organism evidence="2 3">
    <name type="scientific">Skermanella cutis</name>
    <dbReference type="NCBI Taxonomy" id="2775420"/>
    <lineage>
        <taxon>Bacteria</taxon>
        <taxon>Pseudomonadati</taxon>
        <taxon>Pseudomonadota</taxon>
        <taxon>Alphaproteobacteria</taxon>
        <taxon>Rhodospirillales</taxon>
        <taxon>Azospirillaceae</taxon>
        <taxon>Skermanella</taxon>
    </lineage>
</organism>